<evidence type="ECO:0000256" key="2">
    <source>
        <dbReference type="ARBA" id="ARBA00022723"/>
    </source>
</evidence>
<evidence type="ECO:0000256" key="6">
    <source>
        <dbReference type="ARBA" id="ARBA00022833"/>
    </source>
</evidence>
<accession>A0A6C0K027</accession>
<evidence type="ECO:0000259" key="8">
    <source>
        <dbReference type="PROSITE" id="PS51873"/>
    </source>
</evidence>
<keyword evidence="5" id="KW-0833">Ubl conjugation pathway</keyword>
<reference evidence="9" key="1">
    <citation type="journal article" date="2020" name="Nature">
        <title>Giant virus diversity and host interactions through global metagenomics.</title>
        <authorList>
            <person name="Schulz F."/>
            <person name="Roux S."/>
            <person name="Paez-Espino D."/>
            <person name="Jungbluth S."/>
            <person name="Walsh D.A."/>
            <person name="Denef V.J."/>
            <person name="McMahon K.D."/>
            <person name="Konstantinidis K.T."/>
            <person name="Eloe-Fadrosh E.A."/>
            <person name="Kyrpides N.C."/>
            <person name="Woyke T."/>
        </authorList>
    </citation>
    <scope>NUCLEOTIDE SEQUENCE</scope>
    <source>
        <strain evidence="9">GVMAG-S-1074260-58</strain>
    </source>
</reference>
<feature type="coiled-coil region" evidence="7">
    <location>
        <begin position="115"/>
        <end position="142"/>
    </location>
</feature>
<organism evidence="9">
    <name type="scientific">viral metagenome</name>
    <dbReference type="NCBI Taxonomy" id="1070528"/>
    <lineage>
        <taxon>unclassified sequences</taxon>
        <taxon>metagenomes</taxon>
        <taxon>organismal metagenomes</taxon>
    </lineage>
</organism>
<feature type="domain" description="RING-type" evidence="8">
    <location>
        <begin position="1"/>
        <end position="264"/>
    </location>
</feature>
<dbReference type="AlphaFoldDB" id="A0A6C0K027"/>
<proteinExistence type="predicted"/>
<keyword evidence="7" id="KW-0175">Coiled coil</keyword>
<dbReference type="Gene3D" id="1.20.120.1750">
    <property type="match status" value="1"/>
</dbReference>
<protein>
    <recommendedName>
        <fullName evidence="8">RING-type domain-containing protein</fullName>
    </recommendedName>
</protein>
<keyword evidence="6" id="KW-0862">Zinc</keyword>
<dbReference type="SUPFAM" id="SSF57850">
    <property type="entry name" value="RING/U-box"/>
    <property type="match status" value="1"/>
</dbReference>
<evidence type="ECO:0000313" key="9">
    <source>
        <dbReference type="EMBL" id="QHU09394.1"/>
    </source>
</evidence>
<dbReference type="EMBL" id="MN740712">
    <property type="protein sequence ID" value="QHU09394.1"/>
    <property type="molecule type" value="Genomic_DNA"/>
</dbReference>
<sequence>MDCSICCEPFNRSTRKKIVCEYANCMFTACKCCVRQYILSKELQPQCMQCKQNVSIEFIIRHLNRSFMEGNYKQHRTSKLLERAMTQLPEAMPEVVRIQNISKKRLECEEALTKAVEAERVLRQRRTELRDLQQNVASNERRKFIMTCSRESCRGFLTDKPKHVSYYQCGLCDYYTCSKCLCVKGLEPETEHTCDPEHVASAECIKLQTRPCPACGERISKIDGCDQMWCITCHTAFSWTRGTIDNGVVHNPHYFQYQKTNENVVMPQLGLGPCNAYALPDYHLIRPFELRLRRIEHSLSDKLLSMYQTIAHIHHYERLNIQRRMNALEDTHLKVRYLMGNVTKEQFASELYSYDYNCMKERLILNVIDLLNDTGIETLWGLVNSNEAEGIRECIYKEYESFIQLCEYCNTQWLTISLNFRISVPWISIRTDSNNTHVYLGLLLMIYRKKNVCKEFLDINPHASKLEIGSLEMDTLMSSFASIPRH</sequence>
<evidence type="ECO:0000256" key="5">
    <source>
        <dbReference type="ARBA" id="ARBA00022786"/>
    </source>
</evidence>
<evidence type="ECO:0000256" key="4">
    <source>
        <dbReference type="ARBA" id="ARBA00022771"/>
    </source>
</evidence>
<dbReference type="GO" id="GO:0016740">
    <property type="term" value="F:transferase activity"/>
    <property type="evidence" value="ECO:0007669"/>
    <property type="project" value="UniProtKB-KW"/>
</dbReference>
<dbReference type="InterPro" id="IPR044066">
    <property type="entry name" value="TRIAD_supradom"/>
</dbReference>
<keyword evidence="2" id="KW-0479">Metal-binding</keyword>
<dbReference type="PROSITE" id="PS51873">
    <property type="entry name" value="TRIAD"/>
    <property type="match status" value="1"/>
</dbReference>
<evidence type="ECO:0000256" key="3">
    <source>
        <dbReference type="ARBA" id="ARBA00022737"/>
    </source>
</evidence>
<dbReference type="GO" id="GO:0008270">
    <property type="term" value="F:zinc ion binding"/>
    <property type="evidence" value="ECO:0007669"/>
    <property type="project" value="UniProtKB-KW"/>
</dbReference>
<keyword evidence="3" id="KW-0677">Repeat</keyword>
<keyword evidence="4" id="KW-0863">Zinc-finger</keyword>
<name>A0A6C0K027_9ZZZZ</name>
<evidence type="ECO:0000256" key="7">
    <source>
        <dbReference type="SAM" id="Coils"/>
    </source>
</evidence>
<keyword evidence="1" id="KW-0808">Transferase</keyword>
<evidence type="ECO:0000256" key="1">
    <source>
        <dbReference type="ARBA" id="ARBA00022679"/>
    </source>
</evidence>